<keyword evidence="3" id="KW-0560">Oxidoreductase</keyword>
<keyword evidence="1" id="KW-0285">Flavoprotein</keyword>
<dbReference type="Pfam" id="PF00941">
    <property type="entry name" value="FAD_binding_5"/>
    <property type="match status" value="1"/>
</dbReference>
<dbReference type="InterPro" id="IPR002346">
    <property type="entry name" value="Mopterin_DH_FAD-bd"/>
</dbReference>
<name>A0ABS6WL30_9HYPH</name>
<sequence length="275" mass="29478">MKPAPFDYVRCDSLEEAAEVIAQHGDAVRVLAGGQSLMPMLNMRLSRPSVLADIMQAGDARQITADKATLRIGAGVRQTALSAYPDLCKINPLLARALPWVGHTQTRARGTVCGSVAHADPSAEIPLTLAALDGTVILRRGGKRRRVTASDFFLGMMLTDKADDEIIEAVEFPILSEGTGVGFCEVGRRKGDFAIVACAALVSPDRVRLAVGGVNDTPVIRDWDAFDPAEESDALNALAWSLDAREDLHASARYRRDLVRSLGAKALQEARTCAA</sequence>
<dbReference type="InterPro" id="IPR016166">
    <property type="entry name" value="FAD-bd_PCMH"/>
</dbReference>
<evidence type="ECO:0000256" key="3">
    <source>
        <dbReference type="ARBA" id="ARBA00023002"/>
    </source>
</evidence>
<proteinExistence type="predicted"/>
<dbReference type="Proteomes" id="UP001430804">
    <property type="component" value="Unassembled WGS sequence"/>
</dbReference>
<evidence type="ECO:0000259" key="4">
    <source>
        <dbReference type="PROSITE" id="PS51387"/>
    </source>
</evidence>
<accession>A0ABS6WL30</accession>
<reference evidence="5" key="1">
    <citation type="submission" date="2021-07" db="EMBL/GenBank/DDBJ databases">
        <title>Pseudohoeflea marina sp. nov. a polyhydroxyalcanoate-producing bacterium.</title>
        <authorList>
            <person name="Zheng W."/>
            <person name="Yu S."/>
            <person name="Huang Y."/>
        </authorList>
    </citation>
    <scope>NUCLEOTIDE SEQUENCE</scope>
    <source>
        <strain evidence="5">DP4N28-3</strain>
    </source>
</reference>
<evidence type="ECO:0000313" key="6">
    <source>
        <dbReference type="Proteomes" id="UP001430804"/>
    </source>
</evidence>
<evidence type="ECO:0000256" key="1">
    <source>
        <dbReference type="ARBA" id="ARBA00022630"/>
    </source>
</evidence>
<keyword evidence="2" id="KW-0274">FAD</keyword>
<dbReference type="InterPro" id="IPR051312">
    <property type="entry name" value="Diverse_Substr_Oxidored"/>
</dbReference>
<evidence type="ECO:0000313" key="5">
    <source>
        <dbReference type="EMBL" id="MBW3096666.1"/>
    </source>
</evidence>
<dbReference type="SMART" id="SM01092">
    <property type="entry name" value="CO_deh_flav_C"/>
    <property type="match status" value="1"/>
</dbReference>
<dbReference type="InterPro" id="IPR005107">
    <property type="entry name" value="CO_DH_flav_C"/>
</dbReference>
<feature type="domain" description="FAD-binding PCMH-type" evidence="4">
    <location>
        <begin position="1"/>
        <end position="177"/>
    </location>
</feature>
<organism evidence="5 6">
    <name type="scientific">Pseudohoeflea coraliihabitans</name>
    <dbReference type="NCBI Taxonomy" id="2860393"/>
    <lineage>
        <taxon>Bacteria</taxon>
        <taxon>Pseudomonadati</taxon>
        <taxon>Pseudomonadota</taxon>
        <taxon>Alphaproteobacteria</taxon>
        <taxon>Hyphomicrobiales</taxon>
        <taxon>Rhizobiaceae</taxon>
        <taxon>Pseudohoeflea</taxon>
    </lineage>
</organism>
<comment type="caution">
    <text evidence="5">The sequence shown here is derived from an EMBL/GenBank/DDBJ whole genome shotgun (WGS) entry which is preliminary data.</text>
</comment>
<dbReference type="RefSeq" id="WP_219200448.1">
    <property type="nucleotide sequence ID" value="NZ_JAHWQX010000001.1"/>
</dbReference>
<dbReference type="PROSITE" id="PS51387">
    <property type="entry name" value="FAD_PCMH"/>
    <property type="match status" value="1"/>
</dbReference>
<dbReference type="PANTHER" id="PTHR42659:SF2">
    <property type="entry name" value="XANTHINE DEHYDROGENASE SUBUNIT C-RELATED"/>
    <property type="match status" value="1"/>
</dbReference>
<gene>
    <name evidence="5" type="ORF">KY465_05180</name>
</gene>
<dbReference type="EMBL" id="JAHWQX010000001">
    <property type="protein sequence ID" value="MBW3096666.1"/>
    <property type="molecule type" value="Genomic_DNA"/>
</dbReference>
<evidence type="ECO:0000256" key="2">
    <source>
        <dbReference type="ARBA" id="ARBA00022827"/>
    </source>
</evidence>
<keyword evidence="6" id="KW-1185">Reference proteome</keyword>
<protein>
    <submittedName>
        <fullName evidence="5">FAD binding domain-containing protein</fullName>
    </submittedName>
</protein>
<dbReference type="Pfam" id="PF03450">
    <property type="entry name" value="CO_deh_flav_C"/>
    <property type="match status" value="1"/>
</dbReference>
<dbReference type="PANTHER" id="PTHR42659">
    <property type="entry name" value="XANTHINE DEHYDROGENASE SUBUNIT C-RELATED"/>
    <property type="match status" value="1"/>
</dbReference>